<proteinExistence type="predicted"/>
<accession>A0A641ARA4</accession>
<reference evidence="2" key="1">
    <citation type="submission" date="2019-09" db="EMBL/GenBank/DDBJ databases">
        <authorList>
            <person name="Li J."/>
        </authorList>
    </citation>
    <scope>NUCLEOTIDE SEQUENCE [LARGE SCALE GENOMIC DNA]</scope>
    <source>
        <strain evidence="2">NRBC 14897</strain>
    </source>
</reference>
<dbReference type="AlphaFoldDB" id="A0A641ARA4"/>
<dbReference type="OrthoDB" id="9830669at2"/>
<feature type="signal peptide" evidence="1">
    <location>
        <begin position="1"/>
        <end position="23"/>
    </location>
</feature>
<evidence type="ECO:0000256" key="1">
    <source>
        <dbReference type="SAM" id="SignalP"/>
    </source>
</evidence>
<protein>
    <submittedName>
        <fullName evidence="2">Uncharacterized protein</fullName>
    </submittedName>
</protein>
<feature type="chain" id="PRO_5025064498" evidence="1">
    <location>
        <begin position="24"/>
        <end position="293"/>
    </location>
</feature>
<evidence type="ECO:0000313" key="2">
    <source>
        <dbReference type="EMBL" id="KAA1380222.1"/>
    </source>
</evidence>
<dbReference type="Proteomes" id="UP001515100">
    <property type="component" value="Unassembled WGS sequence"/>
</dbReference>
<keyword evidence="1" id="KW-0732">Signal</keyword>
<dbReference type="EMBL" id="SDPP02000001">
    <property type="protein sequence ID" value="KAA1380222.1"/>
    <property type="molecule type" value="Genomic_DNA"/>
</dbReference>
<organism evidence="2 3">
    <name type="scientific">Aeromicrobium fastidiosum</name>
    <dbReference type="NCBI Taxonomy" id="52699"/>
    <lineage>
        <taxon>Bacteria</taxon>
        <taxon>Bacillati</taxon>
        <taxon>Actinomycetota</taxon>
        <taxon>Actinomycetes</taxon>
        <taxon>Propionibacteriales</taxon>
        <taxon>Nocardioidaceae</taxon>
        <taxon>Aeromicrobium</taxon>
    </lineage>
</organism>
<gene>
    <name evidence="2" type="ORF">ESP62_003230</name>
</gene>
<sequence length="293" mass="30817">MRKIFVLLAAAVVVLGLFSPAEAARKKSFGVSLSPTPSGTQKTYNDTSLDLSSAHGEAHGRTTIRGRVKGGKVVGKKVQVYATNMHSASRTRTSLGSARIGKGGVFTKAFKPANGHAGTYKIEVVKSAGGGRKAKVKTFSIRVYEWVSLSSFYQPAASTGSVTVADKEQTGSGTNPNERWSTAYALTGDSTAVFSFAGYRCMRFNLKLALSQVSRVGDASYQVSQPGRGIMAGALTKGGAYAEPTRAQSENIDPNAPFTVSVTDAEAGADARTILGLPKVACMWPYKVAAAPY</sequence>
<name>A0A641ARA4_9ACTN</name>
<dbReference type="RefSeq" id="WP_129180478.1">
    <property type="nucleotide sequence ID" value="NZ_JAGIOG010000001.1"/>
</dbReference>
<keyword evidence="3" id="KW-1185">Reference proteome</keyword>
<comment type="caution">
    <text evidence="2">The sequence shown here is derived from an EMBL/GenBank/DDBJ whole genome shotgun (WGS) entry which is preliminary data.</text>
</comment>
<evidence type="ECO:0000313" key="3">
    <source>
        <dbReference type="Proteomes" id="UP001515100"/>
    </source>
</evidence>